<evidence type="ECO:0000313" key="2">
    <source>
        <dbReference type="EMBL" id="KAF7566517.1"/>
    </source>
</evidence>
<dbReference type="EMBL" id="NRDI02000002">
    <property type="protein sequence ID" value="KAI1519466.1"/>
    <property type="molecule type" value="Genomic_DNA"/>
</dbReference>
<dbReference type="EMBL" id="NQIK02000009">
    <property type="protein sequence ID" value="KAF7566517.1"/>
    <property type="molecule type" value="Genomic_DNA"/>
</dbReference>
<reference evidence="2 4" key="1">
    <citation type="journal article" date="2018" name="BMC Genomics">
        <title>Comparative genomics of the wheat fungal pathogen Pyrenophora tritici-repentis reveals chromosomal variations and genome plasticity.</title>
        <authorList>
            <person name="Moolhuijzen P."/>
            <person name="See P.T."/>
            <person name="Hane J.K."/>
            <person name="Shi G."/>
            <person name="Liu Z."/>
            <person name="Oliver R.P."/>
            <person name="Moffat C.S."/>
        </authorList>
    </citation>
    <scope>NUCLEOTIDE SEQUENCE [LARGE SCALE GENOMIC DNA]</scope>
    <source>
        <strain evidence="2">M4</strain>
    </source>
</reference>
<feature type="compositionally biased region" description="Polar residues" evidence="1">
    <location>
        <begin position="37"/>
        <end position="64"/>
    </location>
</feature>
<dbReference type="OrthoDB" id="3772124at2759"/>
<keyword evidence="5" id="KW-1185">Reference proteome</keyword>
<proteinExistence type="predicted"/>
<dbReference type="OMA" id="PYSEKQY"/>
<gene>
    <name evidence="3" type="ORF">Ptr86124_002594</name>
    <name evidence="2" type="ORF">PtrM4_148370</name>
</gene>
<evidence type="ECO:0000313" key="5">
    <source>
        <dbReference type="Proteomes" id="UP000249757"/>
    </source>
</evidence>
<reference evidence="5" key="4">
    <citation type="journal article" date="2022" name="Microb. Genom.">
        <title>A global pangenome for the wheat fungal pathogen Pyrenophora tritici-repentis and prediction of effector protein structural homology.</title>
        <authorList>
            <person name="Moolhuijzen P.M."/>
            <person name="See P.T."/>
            <person name="Shi G."/>
            <person name="Powell H.R."/>
            <person name="Cockram J."/>
            <person name="Jorgensen L.N."/>
            <person name="Benslimane H."/>
            <person name="Strelkov S.E."/>
            <person name="Turner J."/>
            <person name="Liu Z."/>
            <person name="Moffat C.S."/>
        </authorList>
    </citation>
    <scope>NUCLEOTIDE SEQUENCE [LARGE SCALE GENOMIC DNA]</scope>
</reference>
<organism evidence="3 5">
    <name type="scientific">Pyrenophora tritici-repentis</name>
    <dbReference type="NCBI Taxonomy" id="45151"/>
    <lineage>
        <taxon>Eukaryota</taxon>
        <taxon>Fungi</taxon>
        <taxon>Dikarya</taxon>
        <taxon>Ascomycota</taxon>
        <taxon>Pezizomycotina</taxon>
        <taxon>Dothideomycetes</taxon>
        <taxon>Pleosporomycetidae</taxon>
        <taxon>Pleosporales</taxon>
        <taxon>Pleosporineae</taxon>
        <taxon>Pleosporaceae</taxon>
        <taxon>Pyrenophora</taxon>
    </lineage>
</organism>
<feature type="compositionally biased region" description="Basic and acidic residues" evidence="1">
    <location>
        <begin position="1"/>
        <end position="25"/>
    </location>
</feature>
<evidence type="ECO:0000313" key="4">
    <source>
        <dbReference type="Proteomes" id="UP000245464"/>
    </source>
</evidence>
<comment type="caution">
    <text evidence="3">The sequence shown here is derived from an EMBL/GenBank/DDBJ whole genome shotgun (WGS) entry which is preliminary data.</text>
</comment>
<protein>
    <submittedName>
        <fullName evidence="3">Uncharacterized protein</fullName>
    </submittedName>
</protein>
<feature type="compositionally biased region" description="Low complexity" evidence="1">
    <location>
        <begin position="26"/>
        <end position="35"/>
    </location>
</feature>
<evidence type="ECO:0000256" key="1">
    <source>
        <dbReference type="SAM" id="MobiDB-lite"/>
    </source>
</evidence>
<name>A0A2W1F5G0_9PLEO</name>
<dbReference type="Proteomes" id="UP000249757">
    <property type="component" value="Unassembled WGS sequence"/>
</dbReference>
<sequence>MDHYPEVSVDERECPDSRISSRHDSVSSVAKAAAAHQNPSQNQTKQNAPQRSLSYHSFPSPSTHVSDHASSRSNSSSSTDPNTQRIEAQYVRYTDAPPPYSAEQYKGKSPDEQNNMRMKDYAKEVSRMMTRQLVRGLKAEEREKVKKQRTK</sequence>
<feature type="region of interest" description="Disordered" evidence="1">
    <location>
        <begin position="1"/>
        <end position="115"/>
    </location>
</feature>
<evidence type="ECO:0000313" key="3">
    <source>
        <dbReference type="EMBL" id="KAI1519466.1"/>
    </source>
</evidence>
<reference evidence="3" key="2">
    <citation type="submission" date="2021-05" db="EMBL/GenBank/DDBJ databases">
        <authorList>
            <person name="Moolhuijzen P.M."/>
            <person name="Moffat C.S."/>
        </authorList>
    </citation>
    <scope>NUCLEOTIDE SEQUENCE</scope>
    <source>
        <strain evidence="3">86-124</strain>
    </source>
</reference>
<dbReference type="Proteomes" id="UP000245464">
    <property type="component" value="Chromosome 9"/>
</dbReference>
<accession>A0A2W1F5G0</accession>
<reference evidence="3" key="3">
    <citation type="journal article" date="2022" name="bioRxiv">
        <title>A global pangenome for the wheat fungal pathogen Pyrenophora tritici-repentis and prediction of effector protein structural homology.</title>
        <authorList>
            <person name="Moolhuijzen P."/>
            <person name="See P.T."/>
            <person name="Shi G."/>
            <person name="Powell H.R."/>
            <person name="Cockram J."/>
            <person name="Jorgensen L.N."/>
            <person name="Benslimane H."/>
            <person name="Strelkov S.E."/>
            <person name="Turner J."/>
            <person name="Liu Z."/>
            <person name="Moffat C.S."/>
        </authorList>
    </citation>
    <scope>NUCLEOTIDE SEQUENCE</scope>
    <source>
        <strain evidence="3">86-124</strain>
    </source>
</reference>
<dbReference type="AlphaFoldDB" id="A0A2W1F5G0"/>